<keyword evidence="5" id="KW-1185">Reference proteome</keyword>
<proteinExistence type="predicted"/>
<feature type="compositionally biased region" description="Low complexity" evidence="1">
    <location>
        <begin position="67"/>
        <end position="77"/>
    </location>
</feature>
<feature type="compositionally biased region" description="Low complexity" evidence="1">
    <location>
        <begin position="43"/>
        <end position="58"/>
    </location>
</feature>
<organism evidence="4 5">
    <name type="scientific">Lysinibacillus composti</name>
    <dbReference type="NCBI Taxonomy" id="720633"/>
    <lineage>
        <taxon>Bacteria</taxon>
        <taxon>Bacillati</taxon>
        <taxon>Bacillota</taxon>
        <taxon>Bacilli</taxon>
        <taxon>Bacillales</taxon>
        <taxon>Bacillaceae</taxon>
        <taxon>Lysinibacillus</taxon>
    </lineage>
</organism>
<keyword evidence="2" id="KW-1133">Transmembrane helix</keyword>
<feature type="chain" id="PRO_5038458957" evidence="3">
    <location>
        <begin position="20"/>
        <end position="157"/>
    </location>
</feature>
<reference evidence="4 5" key="1">
    <citation type="journal article" date="2013" name="J. Microbiol.">
        <title>Lysinibacillus chungkukjangi sp. nov., isolated from Chungkukjang, Korean fermented soybean food.</title>
        <authorList>
            <person name="Kim S.J."/>
            <person name="Jang Y.H."/>
            <person name="Hamada M."/>
            <person name="Ahn J.H."/>
            <person name="Weon H.Y."/>
            <person name="Suzuki K."/>
            <person name="Whang K.S."/>
            <person name="Kwon S.W."/>
        </authorList>
    </citation>
    <scope>NUCLEOTIDE SEQUENCE [LARGE SCALE GENOMIC DNA]</scope>
    <source>
        <strain evidence="4 5">MCCC 1A12701</strain>
    </source>
</reference>
<name>A0A3N9UI30_9BACI</name>
<feature type="signal peptide" evidence="3">
    <location>
        <begin position="1"/>
        <end position="19"/>
    </location>
</feature>
<accession>A0A3N9UI30</accession>
<feature type="transmembrane region" description="Helical" evidence="2">
    <location>
        <begin position="115"/>
        <end position="137"/>
    </location>
</feature>
<dbReference type="EMBL" id="RRCT01000002">
    <property type="protein sequence ID" value="RQW75697.1"/>
    <property type="molecule type" value="Genomic_DNA"/>
</dbReference>
<sequence>MKKLSALSAILLAFTLVFSSVGSVILFDGDQTAEAKSYKSGKKSFNSNNSGSNNIQNNDGTGTSSVNKATINNNKTTGTTATNKGGFFGGGLMRGLFIGGLAGLLFGSLFSDMGLIGNLLGFLINAAAIVFIVFICIKIYQMMKRKKDKEVSDSWKN</sequence>
<keyword evidence="3" id="KW-0732">Signal</keyword>
<comment type="caution">
    <text evidence="4">The sequence shown here is derived from an EMBL/GenBank/DDBJ whole genome shotgun (WGS) entry which is preliminary data.</text>
</comment>
<evidence type="ECO:0000256" key="2">
    <source>
        <dbReference type="SAM" id="Phobius"/>
    </source>
</evidence>
<feature type="region of interest" description="Disordered" evidence="1">
    <location>
        <begin position="40"/>
        <end position="77"/>
    </location>
</feature>
<dbReference type="AlphaFoldDB" id="A0A3N9UI30"/>
<keyword evidence="2" id="KW-0812">Transmembrane</keyword>
<evidence type="ECO:0000313" key="5">
    <source>
        <dbReference type="Proteomes" id="UP000274033"/>
    </source>
</evidence>
<gene>
    <name evidence="4" type="ORF">EBB45_03495</name>
</gene>
<evidence type="ECO:0000313" key="4">
    <source>
        <dbReference type="EMBL" id="RQW75697.1"/>
    </source>
</evidence>
<dbReference type="Proteomes" id="UP000274033">
    <property type="component" value="Unassembled WGS sequence"/>
</dbReference>
<evidence type="ECO:0000256" key="1">
    <source>
        <dbReference type="SAM" id="MobiDB-lite"/>
    </source>
</evidence>
<keyword evidence="2" id="KW-0472">Membrane</keyword>
<protein>
    <submittedName>
        <fullName evidence="4">Preprotein translocase subunit Tim44</fullName>
    </submittedName>
</protein>
<dbReference type="RefSeq" id="WP_124762701.1">
    <property type="nucleotide sequence ID" value="NZ_JAFBDY010000002.1"/>
</dbReference>
<evidence type="ECO:0000256" key="3">
    <source>
        <dbReference type="SAM" id="SignalP"/>
    </source>
</evidence>